<feature type="compositionally biased region" description="Basic and acidic residues" evidence="2">
    <location>
        <begin position="369"/>
        <end position="389"/>
    </location>
</feature>
<feature type="compositionally biased region" description="Polar residues" evidence="2">
    <location>
        <begin position="190"/>
        <end position="202"/>
    </location>
</feature>
<feature type="compositionally biased region" description="Basic and acidic residues" evidence="2">
    <location>
        <begin position="145"/>
        <end position="163"/>
    </location>
</feature>
<dbReference type="EMBL" id="JAIFTL010000005">
    <property type="protein sequence ID" value="KAG9327355.1"/>
    <property type="molecule type" value="Genomic_DNA"/>
</dbReference>
<feature type="compositionally biased region" description="Acidic residues" evidence="2">
    <location>
        <begin position="126"/>
        <end position="144"/>
    </location>
</feature>
<dbReference type="InterPro" id="IPR022783">
    <property type="entry name" value="GCFC_dom"/>
</dbReference>
<dbReference type="SMART" id="SM00443">
    <property type="entry name" value="G_patch"/>
    <property type="match status" value="1"/>
</dbReference>
<comment type="caution">
    <text evidence="4">The sequence shown here is derived from an EMBL/GenBank/DDBJ whole genome shotgun (WGS) entry which is preliminary data.</text>
</comment>
<dbReference type="GO" id="GO:0071008">
    <property type="term" value="C:U2-type post-mRNA release spliceosomal complex"/>
    <property type="evidence" value="ECO:0007669"/>
    <property type="project" value="TreeGrafter"/>
</dbReference>
<evidence type="ECO:0000256" key="2">
    <source>
        <dbReference type="SAM" id="MobiDB-lite"/>
    </source>
</evidence>
<reference evidence="4" key="1">
    <citation type="submission" date="2021-07" db="EMBL/GenBank/DDBJ databases">
        <title>Draft genome of Mortierella alpina, strain LL118, isolated from an aspen leaf litter sample.</title>
        <authorList>
            <person name="Yang S."/>
            <person name="Vinatzer B.A."/>
        </authorList>
    </citation>
    <scope>NUCLEOTIDE SEQUENCE</scope>
    <source>
        <strain evidence="4">LL118</strain>
    </source>
</reference>
<dbReference type="AlphaFoldDB" id="A0A9P8D2M7"/>
<evidence type="ECO:0000256" key="1">
    <source>
        <dbReference type="ARBA" id="ARBA00010900"/>
    </source>
</evidence>
<feature type="compositionally biased region" description="Low complexity" evidence="2">
    <location>
        <begin position="219"/>
        <end position="231"/>
    </location>
</feature>
<dbReference type="Pfam" id="PF01585">
    <property type="entry name" value="G-patch"/>
    <property type="match status" value="1"/>
</dbReference>
<dbReference type="Pfam" id="PF07842">
    <property type="entry name" value="GCFC"/>
    <property type="match status" value="1"/>
</dbReference>
<feature type="region of interest" description="Disordered" evidence="2">
    <location>
        <begin position="1"/>
        <end position="281"/>
    </location>
</feature>
<comment type="similarity">
    <text evidence="1">Belongs to the TFP11/STIP family.</text>
</comment>
<dbReference type="InterPro" id="IPR045211">
    <property type="entry name" value="TFP11/STIP/Ntr1"/>
</dbReference>
<feature type="compositionally biased region" description="Acidic residues" evidence="2">
    <location>
        <begin position="106"/>
        <end position="117"/>
    </location>
</feature>
<feature type="compositionally biased region" description="Basic and acidic residues" evidence="2">
    <location>
        <begin position="343"/>
        <end position="358"/>
    </location>
</feature>
<dbReference type="GO" id="GO:0003676">
    <property type="term" value="F:nucleic acid binding"/>
    <property type="evidence" value="ECO:0007669"/>
    <property type="project" value="InterPro"/>
</dbReference>
<dbReference type="GO" id="GO:0000390">
    <property type="term" value="P:spliceosomal complex disassembly"/>
    <property type="evidence" value="ECO:0007669"/>
    <property type="project" value="InterPro"/>
</dbReference>
<feature type="compositionally biased region" description="Basic and acidic residues" evidence="2">
    <location>
        <begin position="20"/>
        <end position="41"/>
    </location>
</feature>
<accession>A0A9P8D2M7</accession>
<dbReference type="PANTHER" id="PTHR23329">
    <property type="entry name" value="TUFTELIN-INTERACTING PROTEIN 11-RELATED"/>
    <property type="match status" value="1"/>
</dbReference>
<feature type="region of interest" description="Disordered" evidence="2">
    <location>
        <begin position="343"/>
        <end position="406"/>
    </location>
</feature>
<dbReference type="PROSITE" id="PS50174">
    <property type="entry name" value="G_PATCH"/>
    <property type="match status" value="1"/>
</dbReference>
<feature type="domain" description="G-patch" evidence="3">
    <location>
        <begin position="298"/>
        <end position="344"/>
    </location>
</feature>
<dbReference type="InterPro" id="IPR000467">
    <property type="entry name" value="G_patch_dom"/>
</dbReference>
<evidence type="ECO:0000313" key="4">
    <source>
        <dbReference type="EMBL" id="KAG9327355.1"/>
    </source>
</evidence>
<gene>
    <name evidence="4" type="ORF">KVV02_005931</name>
</gene>
<name>A0A9P8D2M7_MORAP</name>
<proteinExistence type="inferred from homology"/>
<dbReference type="PANTHER" id="PTHR23329:SF1">
    <property type="entry name" value="TUFTELIN-INTERACTING PROTEIN 11"/>
    <property type="match status" value="1"/>
</dbReference>
<dbReference type="Proteomes" id="UP000717515">
    <property type="component" value="Unassembled WGS sequence"/>
</dbReference>
<organism evidence="4 5">
    <name type="scientific">Mortierella alpina</name>
    <name type="common">Oleaginous fungus</name>
    <name type="synonym">Mortierella renispora</name>
    <dbReference type="NCBI Taxonomy" id="64518"/>
    <lineage>
        <taxon>Eukaryota</taxon>
        <taxon>Fungi</taxon>
        <taxon>Fungi incertae sedis</taxon>
        <taxon>Mucoromycota</taxon>
        <taxon>Mortierellomycotina</taxon>
        <taxon>Mortierellomycetes</taxon>
        <taxon>Mortierellales</taxon>
        <taxon>Mortierellaceae</taxon>
        <taxon>Mortierella</taxon>
    </lineage>
</organism>
<evidence type="ECO:0000259" key="3">
    <source>
        <dbReference type="PROSITE" id="PS50174"/>
    </source>
</evidence>
<protein>
    <recommendedName>
        <fullName evidence="3">G-patch domain-containing protein</fullName>
    </recommendedName>
</protein>
<sequence>MARKKHSLDHTYSSSDEEPTERGVTQRDLEDEAEQFRDPMHRGRRKRTKEDAIYGYGWDEEEASGSRPNAGYSRARRREGFEFVAAGSSSNPSRPNPEPKNGDSSDSADEDMEAASDLDDRKGNSEDDSGDMDVDSAEDEEDEEERHLRKEREAAFKAQRQQDQEEVDAFEDRVKRPPMGSKPGIGVAPTTPSAQNEPSSTADDNKAMAASIRAGLGLSSDAGSSSNSPRSQQRGRDNQHTSLSFFKNRADLNGGSSNDGSPSPRPGTPASMSSPRAEAPVVAPVKVDRDYGAFSAKGSGFGLKMLEKMGWKKGYGLGAGGAGIVEPIQTKLRPVKMGIGFKGFKEKTEQTRAEEKRRGIAPSSDEDEAPGKDRSKGADRKAKVPKADGWKQSSNRSSRKGPKVEYKTAAEIQQDIESGALPMAPVQQQKILDMTGKTVRELSSASQISSSVAFSHERFPELRHNLELMADISTTDLEQLARAQKADHIRQEVLTKEGERMQKLVNQDEINLERLTKVLAITDQCSRIANEIRQSTSDTTGAMAIDIEEDYIAKAFQEPFDLFSGLYYEEYELYMLDQVVVASIQDSFKKIYKDWEVLKNPTLGAGMFRKWQKLLKTSKVVYNQGQGPMYDERDGGSAYGGRAPQAQEMTAYESLISHHWLPKVRSAINNKWNPQDCDPVIELLDAWAPPLLPLFIQDNIITQLILPKLQKEVDQWNARDSLMLHTWIHPWLPVLGEARLDQELFGDIRRKLAAGLVAWNVLDPSGLLVLEPWKGVFEDADMELLLLKSVLPKLVEGLQMLEINPRDQKVELLQAVLPWHQFFPSTTFSSLLVNEFFPKWHQVLYLWLTHSSTTNLDQVSEWYQWWKSLFPAAVLKETGVAMGFRQGLDMINQQMAGLKIMEPADLARAQAQTKAKGAAGANGSAPSDVLGRLQTRKHLVSSVSFKDLVQDYATQNSLLFVMTKQTHERSGRPLYRLGGNSTGTSGGILVHMTEEVAFVRTDETGVWMPTSLEDLMVLAGGGRKAGH</sequence>
<evidence type="ECO:0000313" key="5">
    <source>
        <dbReference type="Proteomes" id="UP000717515"/>
    </source>
</evidence>